<gene>
    <name evidence="2" type="ORF">PACLA_8A006396</name>
</gene>
<evidence type="ECO:0000313" key="2">
    <source>
        <dbReference type="EMBL" id="CAB3980363.1"/>
    </source>
</evidence>
<name>A0A7D9HCS9_PARCT</name>
<protein>
    <submittedName>
        <fullName evidence="2">Uncharacterized protein</fullName>
    </submittedName>
</protein>
<dbReference type="PANTHER" id="PTHR31751">
    <property type="entry name" value="SI:CH211-108C17.2-RELATED-RELATED"/>
    <property type="match status" value="1"/>
</dbReference>
<dbReference type="AlphaFoldDB" id="A0A7D9HCS9"/>
<dbReference type="PANTHER" id="PTHR31751:SF42">
    <property type="entry name" value="PROTEIN CBG10204"/>
    <property type="match status" value="1"/>
</dbReference>
<evidence type="ECO:0000313" key="3">
    <source>
        <dbReference type="Proteomes" id="UP001152795"/>
    </source>
</evidence>
<sequence>MYALNDSIAYEKMHAALTNKRLMNGIKQASPFGQTSCLEGFHSVLNQFSPKMIGYSYPGMFCRHALAVIHFNNNLNRKKRMKNGVEQVHVVYPKFKNGEAVVRNVKVQQNFDYVDEIYDTIVDAILGKKLEKEIKELKDETPPPMNRMLEKQPRSDAIRKKTQRESMPIVDVPPKNPGRLHVSLYDSR</sequence>
<evidence type="ECO:0000256" key="1">
    <source>
        <dbReference type="SAM" id="MobiDB-lite"/>
    </source>
</evidence>
<proteinExistence type="predicted"/>
<feature type="region of interest" description="Disordered" evidence="1">
    <location>
        <begin position="136"/>
        <end position="188"/>
    </location>
</feature>
<dbReference type="OrthoDB" id="5986570at2759"/>
<dbReference type="Proteomes" id="UP001152795">
    <property type="component" value="Unassembled WGS sequence"/>
</dbReference>
<organism evidence="2 3">
    <name type="scientific">Paramuricea clavata</name>
    <name type="common">Red gorgonian</name>
    <name type="synonym">Violescent sea-whip</name>
    <dbReference type="NCBI Taxonomy" id="317549"/>
    <lineage>
        <taxon>Eukaryota</taxon>
        <taxon>Metazoa</taxon>
        <taxon>Cnidaria</taxon>
        <taxon>Anthozoa</taxon>
        <taxon>Octocorallia</taxon>
        <taxon>Malacalcyonacea</taxon>
        <taxon>Plexauridae</taxon>
        <taxon>Paramuricea</taxon>
    </lineage>
</organism>
<comment type="caution">
    <text evidence="2">The sequence shown here is derived from an EMBL/GenBank/DDBJ whole genome shotgun (WGS) entry which is preliminary data.</text>
</comment>
<feature type="compositionally biased region" description="Basic and acidic residues" evidence="1">
    <location>
        <begin position="148"/>
        <end position="159"/>
    </location>
</feature>
<reference evidence="2" key="1">
    <citation type="submission" date="2020-04" db="EMBL/GenBank/DDBJ databases">
        <authorList>
            <person name="Alioto T."/>
            <person name="Alioto T."/>
            <person name="Gomez Garrido J."/>
        </authorList>
    </citation>
    <scope>NUCLEOTIDE SEQUENCE</scope>
    <source>
        <strain evidence="2">A484AB</strain>
    </source>
</reference>
<dbReference type="EMBL" id="CACRXK020000284">
    <property type="protein sequence ID" value="CAB3980363.1"/>
    <property type="molecule type" value="Genomic_DNA"/>
</dbReference>
<keyword evidence="3" id="KW-1185">Reference proteome</keyword>
<accession>A0A7D9HCS9</accession>